<gene>
    <name evidence="2" type="ORF">SAMN04487772_12523</name>
</gene>
<organism evidence="2 3">
    <name type="scientific">[Clostridium] polysaccharolyticum</name>
    <dbReference type="NCBI Taxonomy" id="29364"/>
    <lineage>
        <taxon>Bacteria</taxon>
        <taxon>Bacillati</taxon>
        <taxon>Bacillota</taxon>
        <taxon>Clostridia</taxon>
        <taxon>Lachnospirales</taxon>
        <taxon>Lachnospiraceae</taxon>
    </lineage>
</organism>
<evidence type="ECO:0000256" key="1">
    <source>
        <dbReference type="SAM" id="MobiDB-lite"/>
    </source>
</evidence>
<feature type="region of interest" description="Disordered" evidence="1">
    <location>
        <begin position="64"/>
        <end position="83"/>
    </location>
</feature>
<protein>
    <submittedName>
        <fullName evidence="2">Uncharacterized protein</fullName>
    </submittedName>
</protein>
<proteinExistence type="predicted"/>
<keyword evidence="3" id="KW-1185">Reference proteome</keyword>
<evidence type="ECO:0000313" key="2">
    <source>
        <dbReference type="EMBL" id="SET49436.1"/>
    </source>
</evidence>
<dbReference type="RefSeq" id="WP_207646554.1">
    <property type="nucleotide sequence ID" value="NZ_FOHN01000025.1"/>
</dbReference>
<evidence type="ECO:0000313" key="3">
    <source>
        <dbReference type="Proteomes" id="UP000199800"/>
    </source>
</evidence>
<dbReference type="Proteomes" id="UP000199800">
    <property type="component" value="Unassembled WGS sequence"/>
</dbReference>
<dbReference type="AlphaFoldDB" id="A0A1I0EVF0"/>
<dbReference type="EMBL" id="FOHN01000025">
    <property type="protein sequence ID" value="SET49436.1"/>
    <property type="molecule type" value="Genomic_DNA"/>
</dbReference>
<sequence>MAGQKKHSDAGKTIENDYYIFEATSKANGTKEIIQCGMGAARDFLKLLKHEGLPLFNPLHRDGGAGGNLEAGEGDKKRKKSEWNPVAKQSYNAIMWLIIAWDAKPDTPLFEFRKDIVHYKKYKPFDWKVKRVNTAIQNGGRGKTLSEIINELRTGNDLREDLCRFNLLTEVVNKWRNRYKNRNDISSRLTHLTKGETAEEAFSTLLKILDEKTIIGSTTKSGFIIGSRPAVCLQDTPLNAIAENLLYEKELRKETNCKVRYCVFGVRFNKRQIFKMGGRPVIYEEKELMKSQLSKDEHWRIVNYDLNDKDKMIDWTHEREWRVPEKIEFDYKNIEVLVASNIYYKKFIEYCIQNQKLDMLQEINGIVVLNTIFY</sequence>
<name>A0A1I0EVF0_9FIRM</name>
<accession>A0A1I0EVF0</accession>
<reference evidence="2 3" key="1">
    <citation type="submission" date="2016-10" db="EMBL/GenBank/DDBJ databases">
        <authorList>
            <person name="de Groot N.N."/>
        </authorList>
    </citation>
    <scope>NUCLEOTIDE SEQUENCE [LARGE SCALE GENOMIC DNA]</scope>
    <source>
        <strain evidence="2 3">DSM 1801</strain>
    </source>
</reference>
<dbReference type="STRING" id="29364.SAMN04487772_12523"/>